<comment type="caution">
    <text evidence="1">The sequence shown here is derived from an EMBL/GenBank/DDBJ whole genome shotgun (WGS) entry which is preliminary data.</text>
</comment>
<dbReference type="EMBL" id="JABFTP020000185">
    <property type="protein sequence ID" value="KAL3285528.1"/>
    <property type="molecule type" value="Genomic_DNA"/>
</dbReference>
<reference evidence="1 2" key="1">
    <citation type="journal article" date="2021" name="BMC Biol.">
        <title>Horizontally acquired antibacterial genes associated with adaptive radiation of ladybird beetles.</title>
        <authorList>
            <person name="Li H.S."/>
            <person name="Tang X.F."/>
            <person name="Huang Y.H."/>
            <person name="Xu Z.Y."/>
            <person name="Chen M.L."/>
            <person name="Du X.Y."/>
            <person name="Qiu B.Y."/>
            <person name="Chen P.T."/>
            <person name="Zhang W."/>
            <person name="Slipinski A."/>
            <person name="Escalona H.E."/>
            <person name="Waterhouse R.M."/>
            <person name="Zwick A."/>
            <person name="Pang H."/>
        </authorList>
    </citation>
    <scope>NUCLEOTIDE SEQUENCE [LARGE SCALE GENOMIC DNA]</scope>
    <source>
        <strain evidence="1">SYSU2018</strain>
    </source>
</reference>
<evidence type="ECO:0000313" key="1">
    <source>
        <dbReference type="EMBL" id="KAL3285528.1"/>
    </source>
</evidence>
<protein>
    <submittedName>
        <fullName evidence="1">Uncharacterized protein</fullName>
    </submittedName>
</protein>
<gene>
    <name evidence="1" type="ORF">HHI36_000059</name>
</gene>
<organism evidence="1 2">
    <name type="scientific">Cryptolaemus montrouzieri</name>
    <dbReference type="NCBI Taxonomy" id="559131"/>
    <lineage>
        <taxon>Eukaryota</taxon>
        <taxon>Metazoa</taxon>
        <taxon>Ecdysozoa</taxon>
        <taxon>Arthropoda</taxon>
        <taxon>Hexapoda</taxon>
        <taxon>Insecta</taxon>
        <taxon>Pterygota</taxon>
        <taxon>Neoptera</taxon>
        <taxon>Endopterygota</taxon>
        <taxon>Coleoptera</taxon>
        <taxon>Polyphaga</taxon>
        <taxon>Cucujiformia</taxon>
        <taxon>Coccinelloidea</taxon>
        <taxon>Coccinellidae</taxon>
        <taxon>Scymninae</taxon>
        <taxon>Scymnini</taxon>
        <taxon>Cryptolaemus</taxon>
    </lineage>
</organism>
<keyword evidence="2" id="KW-1185">Reference proteome</keyword>
<evidence type="ECO:0000313" key="2">
    <source>
        <dbReference type="Proteomes" id="UP001516400"/>
    </source>
</evidence>
<accession>A0ABD2P3V3</accession>
<proteinExistence type="predicted"/>
<sequence>MSSRDCRIIADLITAKLMVPCQTSRSATRTGLVPEEQRTSISEDERKIHRLDLLQQESIKHLCQRKLDSALAEAPLSGDTQKEYSNIKLALNRVAHEALE</sequence>
<name>A0ABD2P3V3_9CUCU</name>
<dbReference type="Proteomes" id="UP001516400">
    <property type="component" value="Unassembled WGS sequence"/>
</dbReference>
<dbReference type="AlphaFoldDB" id="A0ABD2P3V3"/>